<reference evidence="8" key="1">
    <citation type="submission" date="2017-02" db="UniProtKB">
        <authorList>
            <consortium name="WormBaseParasite"/>
        </authorList>
    </citation>
    <scope>IDENTIFICATION</scope>
</reference>
<dbReference type="AlphaFoldDB" id="A0A0N5AKZ3"/>
<dbReference type="STRING" id="451379.A0A0N5AKZ3"/>
<keyword evidence="1" id="KW-0479">Metal-binding</keyword>
<dbReference type="InterPro" id="IPR013083">
    <property type="entry name" value="Znf_RING/FYVE/PHD"/>
</dbReference>
<dbReference type="PANTHER" id="PTHR10782">
    <property type="entry name" value="ZINC FINGER MIZ DOMAIN-CONTAINING PROTEIN"/>
    <property type="match status" value="1"/>
</dbReference>
<keyword evidence="2" id="KW-0863">Zinc-finger</keyword>
<dbReference type="InterPro" id="IPR057847">
    <property type="entry name" value="ZMIZ1/ZMIZ2_GBD-like"/>
</dbReference>
<feature type="domain" description="ZMIZ1/ZMIZ2 GBD-like" evidence="6">
    <location>
        <begin position="204"/>
        <end position="324"/>
    </location>
</feature>
<evidence type="ECO:0000256" key="4">
    <source>
        <dbReference type="SAM" id="MobiDB-lite"/>
    </source>
</evidence>
<name>A0A0N5AKZ3_9BILA</name>
<feature type="domain" description="SP-RING-type" evidence="5">
    <location>
        <begin position="352"/>
        <end position="392"/>
    </location>
</feature>
<dbReference type="InterPro" id="IPR004181">
    <property type="entry name" value="Znf_MIZ"/>
</dbReference>
<dbReference type="GO" id="GO:0061665">
    <property type="term" value="F:SUMO ligase activity"/>
    <property type="evidence" value="ECO:0007669"/>
    <property type="project" value="TreeGrafter"/>
</dbReference>
<protein>
    <submittedName>
        <fullName evidence="8">SP-RING-type domain-containing protein</fullName>
    </submittedName>
</protein>
<proteinExistence type="predicted"/>
<dbReference type="Pfam" id="PF02891">
    <property type="entry name" value="zf-MIZ"/>
    <property type="match status" value="1"/>
</dbReference>
<evidence type="ECO:0000313" key="7">
    <source>
        <dbReference type="Proteomes" id="UP000046393"/>
    </source>
</evidence>
<accession>A0A0N5AKZ3</accession>
<dbReference type="Gene3D" id="3.30.40.10">
    <property type="entry name" value="Zinc/RING finger domain, C3HC4 (zinc finger)"/>
    <property type="match status" value="1"/>
</dbReference>
<evidence type="ECO:0000259" key="6">
    <source>
        <dbReference type="Pfam" id="PF25527"/>
    </source>
</evidence>
<feature type="region of interest" description="Disordered" evidence="4">
    <location>
        <begin position="463"/>
        <end position="500"/>
    </location>
</feature>
<dbReference type="GO" id="GO:0008270">
    <property type="term" value="F:zinc ion binding"/>
    <property type="evidence" value="ECO:0007669"/>
    <property type="project" value="UniProtKB-KW"/>
</dbReference>
<keyword evidence="3" id="KW-0862">Zinc</keyword>
<sequence>MACPQLFEHSSTDNPSAQYCYLDAVLIVVELESMWVEITTIESFQSTTKNFQSNTMLNAQPSNFQSVPRFSNVENLNYNQATYASGNYNRAIPQPVPTIPWNDVQMSLRYQQQPAEFQQMLGYGQQQQLEKQQHQLQMSKYFEARPTASTQLPLAPLQNACIIMPAHCYPQLAQQNFSVGMTSNQNPASTFRHTASSVMAVFEESIARRLNINHNVCSGQFTFVIPDEKFLELQRENIDLQLKASLTDATGKVIAHNIWPDLTGNNAESGPSCISVFMNSRRIEIADLKRSLYLRKYCQKGMNTLAITTSRCVCSHYFTLQYVHFKPVRQVVDEIFRRKKSDLSSSKTRGKYPRINIPVRSINCKHTACFDLQYFLMQNFEADLYFCPLCKIQFTENEFEIDQFLLYIISECKEDSAFCEVLVDPSTECYRIRKLAVPYHSQGQEQQNPLCIERPVAALRDATSKTTKRSRASTVKSSGGKCQQPVKRSRLGAQPSAVRNDNLGQLSMGEVSSAIHSNAASTPHVVSEQPTASTTNVFVSCTRLVF</sequence>
<organism evidence="7 8">
    <name type="scientific">Syphacia muris</name>
    <dbReference type="NCBI Taxonomy" id="451379"/>
    <lineage>
        <taxon>Eukaryota</taxon>
        <taxon>Metazoa</taxon>
        <taxon>Ecdysozoa</taxon>
        <taxon>Nematoda</taxon>
        <taxon>Chromadorea</taxon>
        <taxon>Rhabditida</taxon>
        <taxon>Spirurina</taxon>
        <taxon>Oxyuridomorpha</taxon>
        <taxon>Oxyuroidea</taxon>
        <taxon>Oxyuridae</taxon>
        <taxon>Syphacia</taxon>
    </lineage>
</organism>
<dbReference type="WBParaSite" id="SMUV_0000518301-mRNA-1">
    <property type="protein sequence ID" value="SMUV_0000518301-mRNA-1"/>
    <property type="gene ID" value="SMUV_0000518301"/>
</dbReference>
<dbReference type="PANTHER" id="PTHR10782:SF4">
    <property type="entry name" value="TONALLI, ISOFORM E"/>
    <property type="match status" value="1"/>
</dbReference>
<evidence type="ECO:0000256" key="1">
    <source>
        <dbReference type="ARBA" id="ARBA00022723"/>
    </source>
</evidence>
<dbReference type="Proteomes" id="UP000046393">
    <property type="component" value="Unplaced"/>
</dbReference>
<dbReference type="GO" id="GO:0016925">
    <property type="term" value="P:protein sumoylation"/>
    <property type="evidence" value="ECO:0007669"/>
    <property type="project" value="TreeGrafter"/>
</dbReference>
<keyword evidence="7" id="KW-1185">Reference proteome</keyword>
<evidence type="ECO:0000313" key="8">
    <source>
        <dbReference type="WBParaSite" id="SMUV_0000518301-mRNA-1"/>
    </source>
</evidence>
<evidence type="ECO:0000259" key="5">
    <source>
        <dbReference type="Pfam" id="PF02891"/>
    </source>
</evidence>
<dbReference type="GO" id="GO:0000785">
    <property type="term" value="C:chromatin"/>
    <property type="evidence" value="ECO:0007669"/>
    <property type="project" value="TreeGrafter"/>
</dbReference>
<dbReference type="GO" id="GO:0006357">
    <property type="term" value="P:regulation of transcription by RNA polymerase II"/>
    <property type="evidence" value="ECO:0007669"/>
    <property type="project" value="TreeGrafter"/>
</dbReference>
<evidence type="ECO:0000256" key="3">
    <source>
        <dbReference type="ARBA" id="ARBA00022833"/>
    </source>
</evidence>
<evidence type="ECO:0000256" key="2">
    <source>
        <dbReference type="ARBA" id="ARBA00022771"/>
    </source>
</evidence>
<dbReference type="GO" id="GO:0003712">
    <property type="term" value="F:transcription coregulator activity"/>
    <property type="evidence" value="ECO:0007669"/>
    <property type="project" value="TreeGrafter"/>
</dbReference>
<dbReference type="Pfam" id="PF25527">
    <property type="entry name" value="GBD-like_ZMIZ1_ZMIZ2"/>
    <property type="match status" value="1"/>
</dbReference>